<dbReference type="PANTHER" id="PTHR31312">
    <property type="entry name" value="TRANSCRIPTION ACTIVATOR GLK1"/>
    <property type="match status" value="1"/>
</dbReference>
<dbReference type="Pfam" id="PF00249">
    <property type="entry name" value="Myb_DNA-binding"/>
    <property type="match status" value="1"/>
</dbReference>
<feature type="compositionally biased region" description="Basic and acidic residues" evidence="6">
    <location>
        <begin position="111"/>
        <end position="122"/>
    </location>
</feature>
<dbReference type="SUPFAM" id="SSF46689">
    <property type="entry name" value="Homeodomain-like"/>
    <property type="match status" value="1"/>
</dbReference>
<gene>
    <name evidence="8" type="ORF">FSB_LOCUS31394</name>
</gene>
<organism evidence="8">
    <name type="scientific">Fagus sylvatica</name>
    <name type="common">Beechnut</name>
    <dbReference type="NCBI Taxonomy" id="28930"/>
    <lineage>
        <taxon>Eukaryota</taxon>
        <taxon>Viridiplantae</taxon>
        <taxon>Streptophyta</taxon>
        <taxon>Embryophyta</taxon>
        <taxon>Tracheophyta</taxon>
        <taxon>Spermatophyta</taxon>
        <taxon>Magnoliopsida</taxon>
        <taxon>eudicotyledons</taxon>
        <taxon>Gunneridae</taxon>
        <taxon>Pentapetalae</taxon>
        <taxon>rosids</taxon>
        <taxon>fabids</taxon>
        <taxon>Fagales</taxon>
        <taxon>Fagaceae</taxon>
        <taxon>Fagus</taxon>
    </lineage>
</organism>
<dbReference type="InterPro" id="IPR017930">
    <property type="entry name" value="Myb_dom"/>
</dbReference>
<dbReference type="FunFam" id="1.10.10.60:FF:000007">
    <property type="entry name" value="Two-component response regulator"/>
    <property type="match status" value="1"/>
</dbReference>
<evidence type="ECO:0000256" key="2">
    <source>
        <dbReference type="ARBA" id="ARBA00023015"/>
    </source>
</evidence>
<dbReference type="Gene3D" id="1.10.10.60">
    <property type="entry name" value="Homeodomain-like"/>
    <property type="match status" value="1"/>
</dbReference>
<feature type="region of interest" description="Disordered" evidence="6">
    <location>
        <begin position="85"/>
        <end position="154"/>
    </location>
</feature>
<evidence type="ECO:0000259" key="7">
    <source>
        <dbReference type="PROSITE" id="PS51294"/>
    </source>
</evidence>
<dbReference type="InterPro" id="IPR009057">
    <property type="entry name" value="Homeodomain-like_sf"/>
</dbReference>
<evidence type="ECO:0000256" key="3">
    <source>
        <dbReference type="ARBA" id="ARBA00023125"/>
    </source>
</evidence>
<keyword evidence="3" id="KW-0238">DNA-binding</keyword>
<sequence length="422" mass="46331">MLAVSSLRNDENQGEKKESYLIGANDFPDFSDGNLLDSIDFDDLFVGDMLPDLEMDSEILAEFSVSGGEESEMNTSMSVEKFEYNTQKEEDDKVSGSGSGSGLNSNSSSSRGEEIVSKRDESVGVNPPAPKEADKGRKSSTHSKNSHGKRKVKVDWTPELHRRFVQAVEQLGVDKAVPSRILELMGIDCLTRHNIASHLQKYRSHRKHLLAREAEAASWSQRRQMYGAPGGGGGKRDMSPWLAPTMGFPPITPMHHFRPLHVWGHPTMDQSLMPMWPKHLAHSPSPPPPPPTTWLPAPPPPPPDPSYWHHHHQRVPNVLTPGTPCFPRPLPTTRFVSPPVPGIPPHAMYKVEPGIGVTPGQSSPHPPLDFHPTKESVDAAIGDVLTKPWLPLPLGLKPPATDSVMVELQRQGIPKVPPSCAS</sequence>
<dbReference type="GO" id="GO:0005634">
    <property type="term" value="C:nucleus"/>
    <property type="evidence" value="ECO:0007669"/>
    <property type="project" value="UniProtKB-SubCell"/>
</dbReference>
<accession>A0A2N9GV03</accession>
<keyword evidence="2" id="KW-0805">Transcription regulation</keyword>
<dbReference type="EMBL" id="OIVN01002424">
    <property type="protein sequence ID" value="SPD03512.1"/>
    <property type="molecule type" value="Genomic_DNA"/>
</dbReference>
<dbReference type="InterPro" id="IPR006447">
    <property type="entry name" value="Myb_dom_plants"/>
</dbReference>
<evidence type="ECO:0000256" key="1">
    <source>
        <dbReference type="ARBA" id="ARBA00004123"/>
    </source>
</evidence>
<feature type="compositionally biased region" description="Pro residues" evidence="6">
    <location>
        <begin position="284"/>
        <end position="298"/>
    </location>
</feature>
<proteinExistence type="predicted"/>
<dbReference type="InterPro" id="IPR001005">
    <property type="entry name" value="SANT/Myb"/>
</dbReference>
<feature type="region of interest" description="Disordered" evidence="6">
    <location>
        <begin position="279"/>
        <end position="298"/>
    </location>
</feature>
<evidence type="ECO:0000256" key="4">
    <source>
        <dbReference type="ARBA" id="ARBA00023163"/>
    </source>
</evidence>
<dbReference type="AlphaFoldDB" id="A0A2N9GV03"/>
<reference evidence="8" key="1">
    <citation type="submission" date="2018-02" db="EMBL/GenBank/DDBJ databases">
        <authorList>
            <person name="Cohen D.B."/>
            <person name="Kent A.D."/>
        </authorList>
    </citation>
    <scope>NUCLEOTIDE SEQUENCE</scope>
</reference>
<name>A0A2N9GV03_FAGSY</name>
<dbReference type="PANTHER" id="PTHR31312:SF1">
    <property type="entry name" value="TRANSCRIPTION ACTIVATOR GLK1"/>
    <property type="match status" value="1"/>
</dbReference>
<evidence type="ECO:0000256" key="5">
    <source>
        <dbReference type="ARBA" id="ARBA00023242"/>
    </source>
</evidence>
<dbReference type="GO" id="GO:0000976">
    <property type="term" value="F:transcription cis-regulatory region binding"/>
    <property type="evidence" value="ECO:0007669"/>
    <property type="project" value="TreeGrafter"/>
</dbReference>
<evidence type="ECO:0000256" key="6">
    <source>
        <dbReference type="SAM" id="MobiDB-lite"/>
    </source>
</evidence>
<feature type="compositionally biased region" description="Basic residues" evidence="6">
    <location>
        <begin position="138"/>
        <end position="152"/>
    </location>
</feature>
<comment type="subcellular location">
    <subcellularLocation>
        <location evidence="1">Nucleus</location>
    </subcellularLocation>
</comment>
<dbReference type="InterPro" id="IPR044825">
    <property type="entry name" value="GLK1/2-like"/>
</dbReference>
<dbReference type="GO" id="GO:0003700">
    <property type="term" value="F:DNA-binding transcription factor activity"/>
    <property type="evidence" value="ECO:0007669"/>
    <property type="project" value="InterPro"/>
</dbReference>
<dbReference type="GO" id="GO:0045893">
    <property type="term" value="P:positive regulation of DNA-templated transcription"/>
    <property type="evidence" value="ECO:0007669"/>
    <property type="project" value="InterPro"/>
</dbReference>
<dbReference type="NCBIfam" id="TIGR01557">
    <property type="entry name" value="myb_SHAQKYF"/>
    <property type="match status" value="1"/>
</dbReference>
<keyword evidence="5" id="KW-0539">Nucleus</keyword>
<keyword evidence="4" id="KW-0804">Transcription</keyword>
<dbReference type="PROSITE" id="PS51294">
    <property type="entry name" value="HTH_MYB"/>
    <property type="match status" value="1"/>
</dbReference>
<feature type="domain" description="HTH myb-type" evidence="7">
    <location>
        <begin position="148"/>
        <end position="207"/>
    </location>
</feature>
<protein>
    <recommendedName>
        <fullName evidence="7">HTH myb-type domain-containing protein</fullName>
    </recommendedName>
</protein>
<evidence type="ECO:0000313" key="8">
    <source>
        <dbReference type="EMBL" id="SPD03512.1"/>
    </source>
</evidence>
<feature type="compositionally biased region" description="Basic and acidic residues" evidence="6">
    <location>
        <begin position="85"/>
        <end position="94"/>
    </location>
</feature>